<evidence type="ECO:0000313" key="1">
    <source>
        <dbReference type="EMBL" id="BCA96596.1"/>
    </source>
</evidence>
<sequence length="79" mass="8958">MQSNGAIQRYFYRYKSAVDEGGVDALFDQNRRKPNFKNRVGEAIESAVKEYAIAYPDHGQHRTSIELRKQGFFVSGSGV</sequence>
<name>A0A6F8T9D6_9GAMM</name>
<dbReference type="KEGG" id="lant:TUM19329_29570"/>
<evidence type="ECO:0000313" key="2">
    <source>
        <dbReference type="Proteomes" id="UP000502894"/>
    </source>
</evidence>
<dbReference type="Proteomes" id="UP000502894">
    <property type="component" value="Chromosome"/>
</dbReference>
<organism evidence="1 2">
    <name type="scientific">Legionella antarctica</name>
    <dbReference type="NCBI Taxonomy" id="2708020"/>
    <lineage>
        <taxon>Bacteria</taxon>
        <taxon>Pseudomonadati</taxon>
        <taxon>Pseudomonadota</taxon>
        <taxon>Gammaproteobacteria</taxon>
        <taxon>Legionellales</taxon>
        <taxon>Legionellaceae</taxon>
        <taxon>Legionella</taxon>
    </lineage>
</organism>
<keyword evidence="2" id="KW-1185">Reference proteome</keyword>
<proteinExistence type="predicted"/>
<protein>
    <recommendedName>
        <fullName evidence="3">Transposase</fullName>
    </recommendedName>
</protein>
<dbReference type="AlphaFoldDB" id="A0A6F8T9D6"/>
<dbReference type="EMBL" id="AP022839">
    <property type="protein sequence ID" value="BCA96596.1"/>
    <property type="molecule type" value="Genomic_DNA"/>
</dbReference>
<accession>A0A6F8T9D6</accession>
<reference evidence="1" key="1">
    <citation type="journal article" date="2020" name="Microbiol. Resour. Announc.">
        <title>Complete Genome Sequence of Novel Psychrotolerant Legionella Strain TUM19329, Isolated from Antarctic Lake Sediment.</title>
        <authorList>
            <person name="Shimada S."/>
            <person name="Nakai R."/>
            <person name="Aoki K."/>
            <person name="Shimoeda N."/>
            <person name="Ohno G."/>
            <person name="Miyazaki Y."/>
            <person name="Kudoh S."/>
            <person name="Imura S."/>
            <person name="Watanabe K."/>
            <person name="Ishii Y."/>
            <person name="Tateda K."/>
        </authorList>
    </citation>
    <scope>NUCLEOTIDE SEQUENCE [LARGE SCALE GENOMIC DNA]</scope>
    <source>
        <strain evidence="1">TUM19329</strain>
    </source>
</reference>
<gene>
    <name evidence="1" type="ORF">TUM19329_29570</name>
</gene>
<evidence type="ECO:0008006" key="3">
    <source>
        <dbReference type="Google" id="ProtNLM"/>
    </source>
</evidence>